<organism evidence="1 2">
    <name type="scientific">Ancylostoma caninum</name>
    <name type="common">Dog hookworm</name>
    <dbReference type="NCBI Taxonomy" id="29170"/>
    <lineage>
        <taxon>Eukaryota</taxon>
        <taxon>Metazoa</taxon>
        <taxon>Ecdysozoa</taxon>
        <taxon>Nematoda</taxon>
        <taxon>Chromadorea</taxon>
        <taxon>Rhabditida</taxon>
        <taxon>Rhabditina</taxon>
        <taxon>Rhabditomorpha</taxon>
        <taxon>Strongyloidea</taxon>
        <taxon>Ancylostomatidae</taxon>
        <taxon>Ancylostomatinae</taxon>
        <taxon>Ancylostoma</taxon>
    </lineage>
</organism>
<evidence type="ECO:0000313" key="2">
    <source>
        <dbReference type="Proteomes" id="UP000252519"/>
    </source>
</evidence>
<accession>A0A368G544</accession>
<proteinExistence type="predicted"/>
<dbReference type="EMBL" id="JOJR01000445">
    <property type="protein sequence ID" value="RCN37757.1"/>
    <property type="molecule type" value="Genomic_DNA"/>
</dbReference>
<dbReference type="AlphaFoldDB" id="A0A368G544"/>
<dbReference type="Proteomes" id="UP000252519">
    <property type="component" value="Unassembled WGS sequence"/>
</dbReference>
<protein>
    <submittedName>
        <fullName evidence="1">Uncharacterized protein</fullName>
    </submittedName>
</protein>
<name>A0A368G544_ANCCA</name>
<sequence>MWFAFMIRKQEERTLRSQKEISATNILKKELMRNQESVRSTGMLNACGACATFWKKGKNRMLREAFYKFLRDYSMTW</sequence>
<keyword evidence="2" id="KW-1185">Reference proteome</keyword>
<evidence type="ECO:0000313" key="1">
    <source>
        <dbReference type="EMBL" id="RCN37757.1"/>
    </source>
</evidence>
<gene>
    <name evidence="1" type="ORF">ANCCAN_16350</name>
</gene>
<reference evidence="1 2" key="1">
    <citation type="submission" date="2014-10" db="EMBL/GenBank/DDBJ databases">
        <title>Draft genome of the hookworm Ancylostoma caninum.</title>
        <authorList>
            <person name="Mitreva M."/>
        </authorList>
    </citation>
    <scope>NUCLEOTIDE SEQUENCE [LARGE SCALE GENOMIC DNA]</scope>
    <source>
        <strain evidence="1 2">Baltimore</strain>
    </source>
</reference>
<comment type="caution">
    <text evidence="1">The sequence shown here is derived from an EMBL/GenBank/DDBJ whole genome shotgun (WGS) entry which is preliminary data.</text>
</comment>